<dbReference type="InterPro" id="IPR001525">
    <property type="entry name" value="C5_MeTfrase"/>
</dbReference>
<comment type="caution">
    <text evidence="9">The sequence shown here is derived from an EMBL/GenBank/DDBJ whole genome shotgun (WGS) entry which is preliminary data.</text>
</comment>
<gene>
    <name evidence="9" type="ORF">E4656_11890</name>
</gene>
<dbReference type="InterPro" id="IPR031303">
    <property type="entry name" value="C5_meth_CS"/>
</dbReference>
<dbReference type="GO" id="GO:0003677">
    <property type="term" value="F:DNA binding"/>
    <property type="evidence" value="ECO:0007669"/>
    <property type="project" value="TreeGrafter"/>
</dbReference>
<comment type="catalytic activity">
    <reaction evidence="6">
        <text>a 2'-deoxycytidine in DNA + S-adenosyl-L-methionine = a 5-methyl-2'-deoxycytidine in DNA + S-adenosyl-L-homocysteine + H(+)</text>
        <dbReference type="Rhea" id="RHEA:13681"/>
        <dbReference type="Rhea" id="RHEA-COMP:11369"/>
        <dbReference type="Rhea" id="RHEA-COMP:11370"/>
        <dbReference type="ChEBI" id="CHEBI:15378"/>
        <dbReference type="ChEBI" id="CHEBI:57856"/>
        <dbReference type="ChEBI" id="CHEBI:59789"/>
        <dbReference type="ChEBI" id="CHEBI:85452"/>
        <dbReference type="ChEBI" id="CHEBI:85454"/>
        <dbReference type="EC" id="2.1.1.37"/>
    </reaction>
</comment>
<dbReference type="AlphaFoldDB" id="A0A4Z0W594"/>
<dbReference type="Proteomes" id="UP000297475">
    <property type="component" value="Unassembled WGS sequence"/>
</dbReference>
<sequence>MVEVQNLDCQQPVGEVVDLFCGVGALSHGLKRAGLRILAGYDVDARCKYAFETNNAASFYARDVAKLTASELRSHFSGRLPSVLAGCAPCQPFSSYKQRYAEDPQWGLVNKFAELAVEVQPDYLTMENVPALLRYKHGTVFEKFCLTLREAGYTIEWTVAKCEEFGVPQRRRRLVVLASKSGKVCPLAPTHSNVVTVREAISGLRCINAGASDPDDPLHAASSLSEINLRRIRASTAGGTWRDWPEDLRAACHRRPAGKTYSGVYARMSWEEPAPTMTTQCYGYGNGRFGHPEQDRAISLREAAILQSFPGDYEFLPASERHSFVEVGRWIGNAVPVKLAEAIGISILQSLSARIDNHAR</sequence>
<evidence type="ECO:0000256" key="8">
    <source>
        <dbReference type="RuleBase" id="RU000416"/>
    </source>
</evidence>
<proteinExistence type="inferred from homology"/>
<keyword evidence="3 7" id="KW-0808">Transferase</keyword>
<evidence type="ECO:0000256" key="6">
    <source>
        <dbReference type="ARBA" id="ARBA00047422"/>
    </source>
</evidence>
<dbReference type="Gene3D" id="3.40.50.150">
    <property type="entry name" value="Vaccinia Virus protein VP39"/>
    <property type="match status" value="1"/>
</dbReference>
<dbReference type="PRINTS" id="PR00105">
    <property type="entry name" value="C5METTRFRASE"/>
</dbReference>
<evidence type="ECO:0000256" key="4">
    <source>
        <dbReference type="ARBA" id="ARBA00022691"/>
    </source>
</evidence>
<dbReference type="Pfam" id="PF00145">
    <property type="entry name" value="DNA_methylase"/>
    <property type="match status" value="1"/>
</dbReference>
<evidence type="ECO:0000256" key="2">
    <source>
        <dbReference type="ARBA" id="ARBA00022603"/>
    </source>
</evidence>
<protein>
    <recommendedName>
        <fullName evidence="1">DNA (cytosine-5-)-methyltransferase</fullName>
        <ecNumber evidence="1">2.1.1.37</ecNumber>
    </recommendedName>
</protein>
<dbReference type="EMBL" id="SRMF01000004">
    <property type="protein sequence ID" value="TGG92822.1"/>
    <property type="molecule type" value="Genomic_DNA"/>
</dbReference>
<evidence type="ECO:0000256" key="1">
    <source>
        <dbReference type="ARBA" id="ARBA00011975"/>
    </source>
</evidence>
<comment type="similarity">
    <text evidence="7 8">Belongs to the class I-like SAM-binding methyltransferase superfamily. C5-methyltransferase family.</text>
</comment>
<organism evidence="9 10">
    <name type="scientific">Natronospirillum operosum</name>
    <dbReference type="NCBI Taxonomy" id="2759953"/>
    <lineage>
        <taxon>Bacteria</taxon>
        <taxon>Pseudomonadati</taxon>
        <taxon>Pseudomonadota</taxon>
        <taxon>Gammaproteobacteria</taxon>
        <taxon>Oceanospirillales</taxon>
        <taxon>Natronospirillaceae</taxon>
        <taxon>Natronospirillum</taxon>
    </lineage>
</organism>
<keyword evidence="2 7" id="KW-0489">Methyltransferase</keyword>
<evidence type="ECO:0000313" key="10">
    <source>
        <dbReference type="Proteomes" id="UP000297475"/>
    </source>
</evidence>
<dbReference type="PANTHER" id="PTHR10629:SF52">
    <property type="entry name" value="DNA (CYTOSINE-5)-METHYLTRANSFERASE 1"/>
    <property type="match status" value="1"/>
</dbReference>
<feature type="active site" evidence="7">
    <location>
        <position position="90"/>
    </location>
</feature>
<dbReference type="EC" id="2.1.1.37" evidence="1"/>
<dbReference type="InterPro" id="IPR029063">
    <property type="entry name" value="SAM-dependent_MTases_sf"/>
</dbReference>
<reference evidence="9 10" key="1">
    <citation type="submission" date="2019-04" db="EMBL/GenBank/DDBJ databases">
        <title>Natronospirillum operosus gen. nov., sp. nov., a haloalkaliphilic satellite isolated from decaying biomass of laboratory culture of cyanobacterium Geitlerinema sp. and proposal of Natronospirillaceae fam. nov. and Saccharospirillaceae fam. nov.</title>
        <authorList>
            <person name="Kevbrin V."/>
            <person name="Boltyanskaya Y."/>
            <person name="Koziaeva V."/>
            <person name="Grouzdev D.S."/>
            <person name="Park M."/>
            <person name="Cho J."/>
        </authorList>
    </citation>
    <scope>NUCLEOTIDE SEQUENCE [LARGE SCALE GENOMIC DNA]</scope>
    <source>
        <strain evidence="9 10">G-116</strain>
    </source>
</reference>
<keyword evidence="4 7" id="KW-0949">S-adenosyl-L-methionine</keyword>
<dbReference type="PROSITE" id="PS51679">
    <property type="entry name" value="SAM_MT_C5"/>
    <property type="match status" value="1"/>
</dbReference>
<dbReference type="PROSITE" id="PS00095">
    <property type="entry name" value="C5_MTASE_2"/>
    <property type="match status" value="1"/>
</dbReference>
<dbReference type="GO" id="GO:0003886">
    <property type="term" value="F:DNA (cytosine-5-)-methyltransferase activity"/>
    <property type="evidence" value="ECO:0007669"/>
    <property type="project" value="UniProtKB-EC"/>
</dbReference>
<dbReference type="Gene3D" id="3.90.120.10">
    <property type="entry name" value="DNA Methylase, subunit A, domain 2"/>
    <property type="match status" value="1"/>
</dbReference>
<dbReference type="RefSeq" id="WP_135483494.1">
    <property type="nucleotide sequence ID" value="NZ_SRMF01000004.1"/>
</dbReference>
<dbReference type="SUPFAM" id="SSF53335">
    <property type="entry name" value="S-adenosyl-L-methionine-dependent methyltransferases"/>
    <property type="match status" value="1"/>
</dbReference>
<evidence type="ECO:0000313" key="9">
    <source>
        <dbReference type="EMBL" id="TGG92822.1"/>
    </source>
</evidence>
<dbReference type="OrthoDB" id="9813719at2"/>
<dbReference type="InterPro" id="IPR050390">
    <property type="entry name" value="C5-Methyltransferase"/>
</dbReference>
<evidence type="ECO:0000256" key="3">
    <source>
        <dbReference type="ARBA" id="ARBA00022679"/>
    </source>
</evidence>
<keyword evidence="5" id="KW-0680">Restriction system</keyword>
<dbReference type="GO" id="GO:0009307">
    <property type="term" value="P:DNA restriction-modification system"/>
    <property type="evidence" value="ECO:0007669"/>
    <property type="project" value="UniProtKB-KW"/>
</dbReference>
<name>A0A4Z0W594_9GAMM</name>
<accession>A0A4Z0W594</accession>
<dbReference type="PANTHER" id="PTHR10629">
    <property type="entry name" value="CYTOSINE-SPECIFIC METHYLTRANSFERASE"/>
    <property type="match status" value="1"/>
</dbReference>
<evidence type="ECO:0000256" key="7">
    <source>
        <dbReference type="PROSITE-ProRule" id="PRU01016"/>
    </source>
</evidence>
<dbReference type="NCBIfam" id="TIGR00675">
    <property type="entry name" value="dcm"/>
    <property type="match status" value="1"/>
</dbReference>
<dbReference type="GO" id="GO:0044027">
    <property type="term" value="P:negative regulation of gene expression via chromosomal CpG island methylation"/>
    <property type="evidence" value="ECO:0007669"/>
    <property type="project" value="TreeGrafter"/>
</dbReference>
<evidence type="ECO:0000256" key="5">
    <source>
        <dbReference type="ARBA" id="ARBA00022747"/>
    </source>
</evidence>
<keyword evidence="10" id="KW-1185">Reference proteome</keyword>
<dbReference type="GO" id="GO:0032259">
    <property type="term" value="P:methylation"/>
    <property type="evidence" value="ECO:0007669"/>
    <property type="project" value="UniProtKB-KW"/>
</dbReference>